<evidence type="ECO:0000313" key="3">
    <source>
        <dbReference type="Proteomes" id="UP001152049"/>
    </source>
</evidence>
<sequence length="205" mass="23336">MTNVCYLLPTLPKADTNATGPQQMPKHSKACFETLLRLYYLRHGSEDSGTYFTHHLMTLAFPVIGEQKLLPDIQEDAVFERRKKLQNTTLLALKGLDDQGRSYYLKIDVLNVVRGAMDLIDIELLDRHFCPSKKAEEWNSVRRKHVQAQWPVNIVKITDHPEDRRLGALIKKYSDLSIEANSPKPESDTIASPGDMETIEDTSVN</sequence>
<gene>
    <name evidence="2" type="ORF">NW762_003066</name>
</gene>
<protein>
    <submittedName>
        <fullName evidence="2">Uncharacterized protein</fullName>
    </submittedName>
</protein>
<evidence type="ECO:0000313" key="2">
    <source>
        <dbReference type="EMBL" id="KAJ4268994.1"/>
    </source>
</evidence>
<proteinExistence type="predicted"/>
<dbReference type="Proteomes" id="UP001152049">
    <property type="component" value="Unassembled WGS sequence"/>
</dbReference>
<organism evidence="2 3">
    <name type="scientific">Fusarium torreyae</name>
    <dbReference type="NCBI Taxonomy" id="1237075"/>
    <lineage>
        <taxon>Eukaryota</taxon>
        <taxon>Fungi</taxon>
        <taxon>Dikarya</taxon>
        <taxon>Ascomycota</taxon>
        <taxon>Pezizomycotina</taxon>
        <taxon>Sordariomycetes</taxon>
        <taxon>Hypocreomycetidae</taxon>
        <taxon>Hypocreales</taxon>
        <taxon>Nectriaceae</taxon>
        <taxon>Fusarium</taxon>
    </lineage>
</organism>
<dbReference type="AlphaFoldDB" id="A0A9W8SB16"/>
<dbReference type="OrthoDB" id="426882at2759"/>
<dbReference type="EMBL" id="JAOQAZ010000003">
    <property type="protein sequence ID" value="KAJ4268994.1"/>
    <property type="molecule type" value="Genomic_DNA"/>
</dbReference>
<reference evidence="2" key="1">
    <citation type="submission" date="2022-09" db="EMBL/GenBank/DDBJ databases">
        <title>Fusarium specimens isolated from Avocado Roots.</title>
        <authorList>
            <person name="Stajich J."/>
            <person name="Roper C."/>
            <person name="Heimlech-Rivalta G."/>
        </authorList>
    </citation>
    <scope>NUCLEOTIDE SEQUENCE</scope>
    <source>
        <strain evidence="2">CF00136</strain>
    </source>
</reference>
<comment type="caution">
    <text evidence="2">The sequence shown here is derived from an EMBL/GenBank/DDBJ whole genome shotgun (WGS) entry which is preliminary data.</text>
</comment>
<name>A0A9W8SB16_9HYPO</name>
<feature type="region of interest" description="Disordered" evidence="1">
    <location>
        <begin position="179"/>
        <end position="205"/>
    </location>
</feature>
<evidence type="ECO:0000256" key="1">
    <source>
        <dbReference type="SAM" id="MobiDB-lite"/>
    </source>
</evidence>
<accession>A0A9W8SB16</accession>
<keyword evidence="3" id="KW-1185">Reference proteome</keyword>